<sequence>MHGDPDTTIFKTYEGDPVWLRIVQGSHEEQHSFQVHGLRWRRYRGQLDSAVRNQQSLGISEAYTFINQVPIGPGDHLYKLSGADDLWLGCWGLIRVLPRPIAGEPLELSRPEGEPWPLPAESPAPAMERRFRVKAERQRLLYRSDIVDPYGLVYRLTGTKELGGEWMPTGPSKGNVREPLILWCREGERVVVELTNSIELLPSESLEPEPHAPEVPVEKADRPVSSHVSMHADLVRYQIRAADGANVGHNPVQTAQPGETKLYEWDTSRPTSEDSNEGEALGPLLLQDMADFRNHRHHGLVGALVVLPKDATPFEVQPRRARARSTAKAVWHGSRVTVVRKGEAPSNPAAEREEHMVLLMQDGLRLFMKGKGGNVGFPLPDPPNEEAGDAEKEDQGQKGFNYRTEPLGPVFDPQGNPYTRLRPDPATPVWHVPSGAEVRLHLVGACDKPRHHSFTIHGVTWREDRFEPPTGPVPWVSSESAVSCGTARTLAFKIPVHPGHKARDLAYRSGVLKWDVPQGLWGIIRVKSQARDEVSAGAVTISLLGAAAASAVAAVSMFGQRRRRKRK</sequence>
<keyword evidence="2" id="KW-0812">Transmembrane</keyword>
<proteinExistence type="predicted"/>
<reference evidence="3 4" key="1">
    <citation type="submission" date="2016-10" db="EMBL/GenBank/DDBJ databases">
        <authorList>
            <person name="de Groot N.N."/>
        </authorList>
    </citation>
    <scope>NUCLEOTIDE SEQUENCE [LARGE SCALE GENOMIC DNA]</scope>
    <source>
        <strain evidence="3 4">CPCC 100156</strain>
    </source>
</reference>
<evidence type="ECO:0008006" key="5">
    <source>
        <dbReference type="Google" id="ProtNLM"/>
    </source>
</evidence>
<accession>A0A1G7DY27</accession>
<name>A0A1G7DY27_9PROT</name>
<evidence type="ECO:0000313" key="3">
    <source>
        <dbReference type="EMBL" id="SDE56150.1"/>
    </source>
</evidence>
<evidence type="ECO:0000256" key="1">
    <source>
        <dbReference type="SAM" id="MobiDB-lite"/>
    </source>
</evidence>
<feature type="transmembrane region" description="Helical" evidence="2">
    <location>
        <begin position="534"/>
        <end position="558"/>
    </location>
</feature>
<dbReference type="EMBL" id="FMZX01000055">
    <property type="protein sequence ID" value="SDE56150.1"/>
    <property type="molecule type" value="Genomic_DNA"/>
</dbReference>
<evidence type="ECO:0000313" key="4">
    <source>
        <dbReference type="Proteomes" id="UP000198925"/>
    </source>
</evidence>
<organism evidence="3 4">
    <name type="scientific">Belnapia rosea</name>
    <dbReference type="NCBI Taxonomy" id="938405"/>
    <lineage>
        <taxon>Bacteria</taxon>
        <taxon>Pseudomonadati</taxon>
        <taxon>Pseudomonadota</taxon>
        <taxon>Alphaproteobacteria</taxon>
        <taxon>Acetobacterales</taxon>
        <taxon>Roseomonadaceae</taxon>
        <taxon>Belnapia</taxon>
    </lineage>
</organism>
<evidence type="ECO:0000256" key="2">
    <source>
        <dbReference type="SAM" id="Phobius"/>
    </source>
</evidence>
<dbReference type="SUPFAM" id="SSF49503">
    <property type="entry name" value="Cupredoxins"/>
    <property type="match status" value="3"/>
</dbReference>
<keyword evidence="2" id="KW-0472">Membrane</keyword>
<protein>
    <recommendedName>
        <fullName evidence="5">Multicopper oxidase</fullName>
    </recommendedName>
</protein>
<keyword evidence="4" id="KW-1185">Reference proteome</keyword>
<feature type="region of interest" description="Disordered" evidence="1">
    <location>
        <begin position="378"/>
        <end position="412"/>
    </location>
</feature>
<dbReference type="Gene3D" id="2.60.40.420">
    <property type="entry name" value="Cupredoxins - blue copper proteins"/>
    <property type="match status" value="3"/>
</dbReference>
<dbReference type="InterPro" id="IPR008972">
    <property type="entry name" value="Cupredoxin"/>
</dbReference>
<feature type="compositionally biased region" description="Basic and acidic residues" evidence="1">
    <location>
        <begin position="208"/>
        <end position="224"/>
    </location>
</feature>
<feature type="region of interest" description="Disordered" evidence="1">
    <location>
        <begin position="204"/>
        <end position="224"/>
    </location>
</feature>
<dbReference type="Proteomes" id="UP000198925">
    <property type="component" value="Unassembled WGS sequence"/>
</dbReference>
<keyword evidence="2" id="KW-1133">Transmembrane helix</keyword>
<gene>
    <name evidence="3" type="ORF">SAMN04487779_105515</name>
</gene>
<dbReference type="AlphaFoldDB" id="A0A1G7DY27"/>